<organism evidence="6">
    <name type="scientific">hydrothermal vent metagenome</name>
    <dbReference type="NCBI Taxonomy" id="652676"/>
    <lineage>
        <taxon>unclassified sequences</taxon>
        <taxon>metagenomes</taxon>
        <taxon>ecological metagenomes</taxon>
    </lineage>
</organism>
<accession>A0A3B0VBN3</accession>
<dbReference type="CDD" id="cd03230">
    <property type="entry name" value="ABC_DR_subfamily_A"/>
    <property type="match status" value="1"/>
</dbReference>
<proteinExistence type="inferred from homology"/>
<dbReference type="Pfam" id="PF00005">
    <property type="entry name" value="ABC_tran"/>
    <property type="match status" value="1"/>
</dbReference>
<dbReference type="InterPro" id="IPR003593">
    <property type="entry name" value="AAA+_ATPase"/>
</dbReference>
<evidence type="ECO:0000256" key="2">
    <source>
        <dbReference type="ARBA" id="ARBA00022448"/>
    </source>
</evidence>
<dbReference type="InterPro" id="IPR017871">
    <property type="entry name" value="ABC_transporter-like_CS"/>
</dbReference>
<dbReference type="SMART" id="SM00382">
    <property type="entry name" value="AAA"/>
    <property type="match status" value="1"/>
</dbReference>
<keyword evidence="3" id="KW-0547">Nucleotide-binding</keyword>
<reference evidence="6" key="1">
    <citation type="submission" date="2018-06" db="EMBL/GenBank/DDBJ databases">
        <authorList>
            <person name="Zhirakovskaya E."/>
        </authorList>
    </citation>
    <scope>NUCLEOTIDE SEQUENCE</scope>
</reference>
<evidence type="ECO:0000259" key="5">
    <source>
        <dbReference type="PROSITE" id="PS50893"/>
    </source>
</evidence>
<dbReference type="SUPFAM" id="SSF52540">
    <property type="entry name" value="P-loop containing nucleoside triphosphate hydrolases"/>
    <property type="match status" value="1"/>
</dbReference>
<name>A0A3B0VBN3_9ZZZZ</name>
<gene>
    <name evidence="6" type="ORF">MNBD_CHLOROFLEXI01-3244</name>
</gene>
<evidence type="ECO:0000313" key="6">
    <source>
        <dbReference type="EMBL" id="VAW36292.1"/>
    </source>
</evidence>
<keyword evidence="4 6" id="KW-0067">ATP-binding</keyword>
<evidence type="ECO:0000256" key="1">
    <source>
        <dbReference type="ARBA" id="ARBA00005417"/>
    </source>
</evidence>
<dbReference type="InterPro" id="IPR025302">
    <property type="entry name" value="DrrA1/2-like_C"/>
</dbReference>
<dbReference type="PANTHER" id="PTHR43335:SF4">
    <property type="entry name" value="ABC TRANSPORTER, ATP-BINDING PROTEIN"/>
    <property type="match status" value="1"/>
</dbReference>
<dbReference type="PROSITE" id="PS50893">
    <property type="entry name" value="ABC_TRANSPORTER_2"/>
    <property type="match status" value="1"/>
</dbReference>
<dbReference type="GO" id="GO:0016887">
    <property type="term" value="F:ATP hydrolysis activity"/>
    <property type="evidence" value="ECO:0007669"/>
    <property type="project" value="InterPro"/>
</dbReference>
<dbReference type="InterPro" id="IPR027417">
    <property type="entry name" value="P-loop_NTPase"/>
</dbReference>
<dbReference type="Gene3D" id="3.40.50.300">
    <property type="entry name" value="P-loop containing nucleotide triphosphate hydrolases"/>
    <property type="match status" value="1"/>
</dbReference>
<sequence length="312" mass="34178">MNNAVAIRCQGLSKQYGEVAALKPLDLTVTAGSIFGFLGRNGAGKTTTIRLLTGLAQPSSGTAWVAGVETTVADSGARSQFGYLPQEPAFYGWMTPLEYLDYVGKLFQMDKPTRQRRIDEMLTLVSLTEAAKRPIRGFSGGMIQRLGLAQALLHEPPVLFLDEPTSSLDPAGRYELLALLESLRGRVTIFLSSHILADVERVCDTIGIIREGELVVVAARDALLAQYATDTVLLEIAPASVTAVSQFIPVLQAQDWVQQVELENGRLHIHIHDVAQAQQALLPLVVENQVQLNKFEWKRPSLEEIFLSISSQ</sequence>
<comment type="similarity">
    <text evidence="1">Belongs to the ABC transporter superfamily.</text>
</comment>
<dbReference type="EMBL" id="UOEU01000618">
    <property type="protein sequence ID" value="VAW36292.1"/>
    <property type="molecule type" value="Genomic_DNA"/>
</dbReference>
<dbReference type="AlphaFoldDB" id="A0A3B0VBN3"/>
<dbReference type="PANTHER" id="PTHR43335">
    <property type="entry name" value="ABC TRANSPORTER, ATP-BINDING PROTEIN"/>
    <property type="match status" value="1"/>
</dbReference>
<dbReference type="InterPro" id="IPR003439">
    <property type="entry name" value="ABC_transporter-like_ATP-bd"/>
</dbReference>
<dbReference type="Pfam" id="PF13732">
    <property type="entry name" value="DrrA1-3_C"/>
    <property type="match status" value="1"/>
</dbReference>
<feature type="domain" description="ABC transporter" evidence="5">
    <location>
        <begin position="7"/>
        <end position="236"/>
    </location>
</feature>
<dbReference type="PROSITE" id="PS00211">
    <property type="entry name" value="ABC_TRANSPORTER_1"/>
    <property type="match status" value="1"/>
</dbReference>
<evidence type="ECO:0000256" key="4">
    <source>
        <dbReference type="ARBA" id="ARBA00022840"/>
    </source>
</evidence>
<dbReference type="GO" id="GO:0005524">
    <property type="term" value="F:ATP binding"/>
    <property type="evidence" value="ECO:0007669"/>
    <property type="project" value="UniProtKB-KW"/>
</dbReference>
<protein>
    <submittedName>
        <fullName evidence="6">Efflux ABC transporter, ATP-binding protein</fullName>
    </submittedName>
</protein>
<keyword evidence="2" id="KW-0813">Transport</keyword>
<evidence type="ECO:0000256" key="3">
    <source>
        <dbReference type="ARBA" id="ARBA00022741"/>
    </source>
</evidence>